<proteinExistence type="predicted"/>
<gene>
    <name evidence="1" type="ORF">JYU34_018535</name>
</gene>
<reference evidence="1 2" key="1">
    <citation type="submission" date="2021-06" db="EMBL/GenBank/DDBJ databases">
        <title>A haploid diamondback moth (Plutella xylostella L.) genome assembly resolves 31 chromosomes and identifies a diamide resistance mutation.</title>
        <authorList>
            <person name="Ward C.M."/>
            <person name="Perry K.D."/>
            <person name="Baker G."/>
            <person name="Powis K."/>
            <person name="Heckel D.G."/>
            <person name="Baxter S.W."/>
        </authorList>
    </citation>
    <scope>NUCLEOTIDE SEQUENCE [LARGE SCALE GENOMIC DNA]</scope>
    <source>
        <strain evidence="1 2">LV</strain>
        <tissue evidence="1">Single pupa</tissue>
    </source>
</reference>
<evidence type="ECO:0000313" key="2">
    <source>
        <dbReference type="Proteomes" id="UP000823941"/>
    </source>
</evidence>
<accession>A0ABQ7PXR9</accession>
<keyword evidence="2" id="KW-1185">Reference proteome</keyword>
<name>A0ABQ7PXR9_PLUXY</name>
<comment type="caution">
    <text evidence="1">The sequence shown here is derived from an EMBL/GenBank/DDBJ whole genome shotgun (WGS) entry which is preliminary data.</text>
</comment>
<dbReference type="Proteomes" id="UP000823941">
    <property type="component" value="Chromosome 25"/>
</dbReference>
<evidence type="ECO:0000313" key="1">
    <source>
        <dbReference type="EMBL" id="KAG7297793.1"/>
    </source>
</evidence>
<dbReference type="EMBL" id="JAHIBW010000025">
    <property type="protein sequence ID" value="KAG7297793.1"/>
    <property type="molecule type" value="Genomic_DNA"/>
</dbReference>
<sequence>MLDCIIAQSHDCNNAYKKVNKSIRTMLHNFYLQLNKRKVWEICLYPPQNLAQSKSCRISWVNFTECFQTKSGCQPREKALQSNRISSSAAGARLKINRFRS</sequence>
<protein>
    <submittedName>
        <fullName evidence="1">Uncharacterized protein</fullName>
    </submittedName>
</protein>
<organism evidence="1 2">
    <name type="scientific">Plutella xylostella</name>
    <name type="common">Diamondback moth</name>
    <name type="synonym">Plutella maculipennis</name>
    <dbReference type="NCBI Taxonomy" id="51655"/>
    <lineage>
        <taxon>Eukaryota</taxon>
        <taxon>Metazoa</taxon>
        <taxon>Ecdysozoa</taxon>
        <taxon>Arthropoda</taxon>
        <taxon>Hexapoda</taxon>
        <taxon>Insecta</taxon>
        <taxon>Pterygota</taxon>
        <taxon>Neoptera</taxon>
        <taxon>Endopterygota</taxon>
        <taxon>Lepidoptera</taxon>
        <taxon>Glossata</taxon>
        <taxon>Ditrysia</taxon>
        <taxon>Yponomeutoidea</taxon>
        <taxon>Plutellidae</taxon>
        <taxon>Plutella</taxon>
    </lineage>
</organism>